<dbReference type="Gene3D" id="2.60.40.10">
    <property type="entry name" value="Immunoglobulins"/>
    <property type="match status" value="1"/>
</dbReference>
<proteinExistence type="predicted"/>
<dbReference type="EMBL" id="BFAA01013175">
    <property type="protein sequence ID" value="GCB78720.1"/>
    <property type="molecule type" value="Genomic_DNA"/>
</dbReference>
<comment type="caution">
    <text evidence="1">The sequence shown here is derived from an EMBL/GenBank/DDBJ whole genome shotgun (WGS) entry which is preliminary data.</text>
</comment>
<keyword evidence="2" id="KW-1185">Reference proteome</keyword>
<accession>A0A401Q054</accession>
<dbReference type="InterPro" id="IPR013783">
    <property type="entry name" value="Ig-like_fold"/>
</dbReference>
<evidence type="ECO:0000313" key="2">
    <source>
        <dbReference type="Proteomes" id="UP000288216"/>
    </source>
</evidence>
<dbReference type="STRING" id="75743.A0A401Q054"/>
<name>A0A401Q054_SCYTO</name>
<sequence>MDSKGEGEDIFVNLYGAATDINVRLDKNSVIIEKTYISLANQRVVSICNRSDVIVHFQWKAFATPEEEEQQKIRFVSDLMTEEEEETDQFLKECADDPTLHEQMSILSRSFQNRRQLVQDDKMLLSDDVFIIEPVVSV</sequence>
<dbReference type="AlphaFoldDB" id="A0A401Q054"/>
<dbReference type="OrthoDB" id="442692at2759"/>
<dbReference type="Proteomes" id="UP000288216">
    <property type="component" value="Unassembled WGS sequence"/>
</dbReference>
<evidence type="ECO:0000313" key="1">
    <source>
        <dbReference type="EMBL" id="GCB78720.1"/>
    </source>
</evidence>
<dbReference type="GO" id="GO:1904158">
    <property type="term" value="P:axonemal central apparatus assembly"/>
    <property type="evidence" value="ECO:0007669"/>
    <property type="project" value="TreeGrafter"/>
</dbReference>
<dbReference type="PANTHER" id="PTHR23053:SF0">
    <property type="entry name" value="HYDROCEPHALUS-INDUCING PROTEIN HOMOLOG"/>
    <property type="match status" value="1"/>
</dbReference>
<protein>
    <submittedName>
        <fullName evidence="1">Uncharacterized protein</fullName>
    </submittedName>
</protein>
<organism evidence="1 2">
    <name type="scientific">Scyliorhinus torazame</name>
    <name type="common">Cloudy catshark</name>
    <name type="synonym">Catulus torazame</name>
    <dbReference type="NCBI Taxonomy" id="75743"/>
    <lineage>
        <taxon>Eukaryota</taxon>
        <taxon>Metazoa</taxon>
        <taxon>Chordata</taxon>
        <taxon>Craniata</taxon>
        <taxon>Vertebrata</taxon>
        <taxon>Chondrichthyes</taxon>
        <taxon>Elasmobranchii</taxon>
        <taxon>Galeomorphii</taxon>
        <taxon>Galeoidea</taxon>
        <taxon>Carcharhiniformes</taxon>
        <taxon>Scyliorhinidae</taxon>
        <taxon>Scyliorhinus</taxon>
    </lineage>
</organism>
<gene>
    <name evidence="1" type="ORF">scyTo_0018648</name>
</gene>
<dbReference type="InterPro" id="IPR033305">
    <property type="entry name" value="Hydin-like"/>
</dbReference>
<dbReference type="PANTHER" id="PTHR23053">
    <property type="entry name" value="DLEC1 DELETED IN LUNG AND ESOPHAGEAL CANCER 1"/>
    <property type="match status" value="1"/>
</dbReference>
<dbReference type="GO" id="GO:0003341">
    <property type="term" value="P:cilium movement"/>
    <property type="evidence" value="ECO:0007669"/>
    <property type="project" value="TreeGrafter"/>
</dbReference>
<dbReference type="GO" id="GO:0005930">
    <property type="term" value="C:axoneme"/>
    <property type="evidence" value="ECO:0007669"/>
    <property type="project" value="TreeGrafter"/>
</dbReference>
<reference evidence="1 2" key="1">
    <citation type="journal article" date="2018" name="Nat. Ecol. Evol.">
        <title>Shark genomes provide insights into elasmobranch evolution and the origin of vertebrates.</title>
        <authorList>
            <person name="Hara Y"/>
            <person name="Yamaguchi K"/>
            <person name="Onimaru K"/>
            <person name="Kadota M"/>
            <person name="Koyanagi M"/>
            <person name="Keeley SD"/>
            <person name="Tatsumi K"/>
            <person name="Tanaka K"/>
            <person name="Motone F"/>
            <person name="Kageyama Y"/>
            <person name="Nozu R"/>
            <person name="Adachi N"/>
            <person name="Nishimura O"/>
            <person name="Nakagawa R"/>
            <person name="Tanegashima C"/>
            <person name="Kiyatake I"/>
            <person name="Matsumoto R"/>
            <person name="Murakumo K"/>
            <person name="Nishida K"/>
            <person name="Terakita A"/>
            <person name="Kuratani S"/>
            <person name="Sato K"/>
            <person name="Hyodo S Kuraku.S."/>
        </authorList>
    </citation>
    <scope>NUCLEOTIDE SEQUENCE [LARGE SCALE GENOMIC DNA]</scope>
</reference>